<dbReference type="EMBL" id="VSSQ01108104">
    <property type="protein sequence ID" value="MPN46983.1"/>
    <property type="molecule type" value="Genomic_DNA"/>
</dbReference>
<dbReference type="AlphaFoldDB" id="A0A645II13"/>
<name>A0A645II13_9ZZZZ</name>
<organism evidence="1">
    <name type="scientific">bioreactor metagenome</name>
    <dbReference type="NCBI Taxonomy" id="1076179"/>
    <lineage>
        <taxon>unclassified sequences</taxon>
        <taxon>metagenomes</taxon>
        <taxon>ecological metagenomes</taxon>
    </lineage>
</organism>
<accession>A0A645II13</accession>
<sequence length="63" mass="7068">MENIFVGFKLVTVDNDILRLYFQTIDGPVHSKNGCIQDVDTVNLVIVNGSNRPCKCIFLDNNP</sequence>
<protein>
    <submittedName>
        <fullName evidence="1">Uncharacterized protein</fullName>
    </submittedName>
</protein>
<gene>
    <name evidence="1" type="ORF">SDC9_194582</name>
</gene>
<evidence type="ECO:0000313" key="1">
    <source>
        <dbReference type="EMBL" id="MPN46983.1"/>
    </source>
</evidence>
<reference evidence="1" key="1">
    <citation type="submission" date="2019-08" db="EMBL/GenBank/DDBJ databases">
        <authorList>
            <person name="Kucharzyk K."/>
            <person name="Murdoch R.W."/>
            <person name="Higgins S."/>
            <person name="Loffler F."/>
        </authorList>
    </citation>
    <scope>NUCLEOTIDE SEQUENCE</scope>
</reference>
<proteinExistence type="predicted"/>
<comment type="caution">
    <text evidence="1">The sequence shown here is derived from an EMBL/GenBank/DDBJ whole genome shotgun (WGS) entry which is preliminary data.</text>
</comment>